<dbReference type="Proteomes" id="UP000606974">
    <property type="component" value="Unassembled WGS sequence"/>
</dbReference>
<accession>A0A8H7AQ55</accession>
<name>A0A8H7AQ55_9EURO</name>
<reference evidence="1" key="1">
    <citation type="submission" date="2020-02" db="EMBL/GenBank/DDBJ databases">
        <authorList>
            <person name="Palmer J.M."/>
        </authorList>
    </citation>
    <scope>NUCLEOTIDE SEQUENCE</scope>
    <source>
        <strain evidence="1">EPUS1.4</strain>
        <tissue evidence="1">Thallus</tissue>
    </source>
</reference>
<gene>
    <name evidence="1" type="ORF">GJ744_005572</name>
</gene>
<sequence>MKHGALWLRLPHQMQDPFASAASTLPLPSIIRAPGLQSVHPLFVPSSPPSLVLANIAAARIREATKQADAVSPKSWSGRKEAILMGRERVAES</sequence>
<proteinExistence type="predicted"/>
<dbReference type="EMBL" id="JAACFV010000024">
    <property type="protein sequence ID" value="KAF7511026.1"/>
    <property type="molecule type" value="Genomic_DNA"/>
</dbReference>
<keyword evidence="2" id="KW-1185">Reference proteome</keyword>
<comment type="caution">
    <text evidence="1">The sequence shown here is derived from an EMBL/GenBank/DDBJ whole genome shotgun (WGS) entry which is preliminary data.</text>
</comment>
<protein>
    <submittedName>
        <fullName evidence="1">Uncharacterized protein</fullName>
    </submittedName>
</protein>
<evidence type="ECO:0000313" key="1">
    <source>
        <dbReference type="EMBL" id="KAF7511026.1"/>
    </source>
</evidence>
<evidence type="ECO:0000313" key="2">
    <source>
        <dbReference type="Proteomes" id="UP000606974"/>
    </source>
</evidence>
<organism evidence="1 2">
    <name type="scientific">Endocarpon pusillum</name>
    <dbReference type="NCBI Taxonomy" id="364733"/>
    <lineage>
        <taxon>Eukaryota</taxon>
        <taxon>Fungi</taxon>
        <taxon>Dikarya</taxon>
        <taxon>Ascomycota</taxon>
        <taxon>Pezizomycotina</taxon>
        <taxon>Eurotiomycetes</taxon>
        <taxon>Chaetothyriomycetidae</taxon>
        <taxon>Verrucariales</taxon>
        <taxon>Verrucariaceae</taxon>
        <taxon>Endocarpon</taxon>
    </lineage>
</organism>
<dbReference type="AlphaFoldDB" id="A0A8H7AQ55"/>